<dbReference type="OrthoDB" id="9768177at2"/>
<organism evidence="14 15">
    <name type="scientific">Tannerella forsythia</name>
    <name type="common">Bacteroides forsythus</name>
    <dbReference type="NCBI Taxonomy" id="28112"/>
    <lineage>
        <taxon>Bacteria</taxon>
        <taxon>Pseudomonadati</taxon>
        <taxon>Bacteroidota</taxon>
        <taxon>Bacteroidia</taxon>
        <taxon>Bacteroidales</taxon>
        <taxon>Tannerellaceae</taxon>
        <taxon>Tannerella</taxon>
    </lineage>
</organism>
<dbReference type="Pfam" id="PF00593">
    <property type="entry name" value="TonB_dep_Rec_b-barrel"/>
    <property type="match status" value="1"/>
</dbReference>
<evidence type="ECO:0000256" key="1">
    <source>
        <dbReference type="ARBA" id="ARBA00004571"/>
    </source>
</evidence>
<evidence type="ECO:0000256" key="6">
    <source>
        <dbReference type="ARBA" id="ARBA00023136"/>
    </source>
</evidence>
<evidence type="ECO:0000256" key="3">
    <source>
        <dbReference type="ARBA" id="ARBA00022452"/>
    </source>
</evidence>
<name>A0A3P1XZ87_TANFO</name>
<evidence type="ECO:0000256" key="11">
    <source>
        <dbReference type="SAM" id="SignalP"/>
    </source>
</evidence>
<dbReference type="RefSeq" id="WP_124751068.1">
    <property type="nucleotide sequence ID" value="NZ_RQYS01000014.1"/>
</dbReference>
<keyword evidence="4 8" id="KW-0812">Transmembrane</keyword>
<dbReference type="Gene3D" id="2.40.170.20">
    <property type="entry name" value="TonB-dependent receptor, beta-barrel domain"/>
    <property type="match status" value="1"/>
</dbReference>
<dbReference type="InterPro" id="IPR036942">
    <property type="entry name" value="Beta-barrel_TonB_sf"/>
</dbReference>
<dbReference type="InterPro" id="IPR039426">
    <property type="entry name" value="TonB-dep_rcpt-like"/>
</dbReference>
<feature type="region of interest" description="Disordered" evidence="10">
    <location>
        <begin position="296"/>
        <end position="323"/>
    </location>
</feature>
<reference evidence="14 15" key="1">
    <citation type="submission" date="2018-11" db="EMBL/GenBank/DDBJ databases">
        <title>Genomes From Bacteria Associated with the Canine Oral Cavity: a Test Case for Automated Genome-Based Taxonomic Assignment.</title>
        <authorList>
            <person name="Coil D.A."/>
            <person name="Jospin G."/>
            <person name="Darling A.E."/>
            <person name="Wallis C."/>
            <person name="Davis I.J."/>
            <person name="Harris S."/>
            <person name="Eisen J.A."/>
            <person name="Holcombe L.J."/>
            <person name="O'Flynn C."/>
        </authorList>
    </citation>
    <scope>NUCLEOTIDE SEQUENCE [LARGE SCALE GENOMIC DNA]</scope>
    <source>
        <strain evidence="14 15">OH2617_COT-023</strain>
    </source>
</reference>
<sequence length="1054" mass="116238">MKRKLKLFLALFFVGIGVVMAQTQVRGTVTDENGEPVIGASVLVKGTTVGTVTDIDGKFTLPEVPNSAKTLMISYIGMVTQEVAIAPNLQVVLKSDTRALEEVVVTAMGIRRDRKALGYAAQDLKSDQLNKAGTTSLANAIQGKLTGVDIRQSSGAPGASAQVIIRGARSFSGNNQPLYVIDGMPINTSADFSTGNSVTGANYADRSIDINPEDIESINVLKGQAASALYGIRASNGVIVITTKRGSSGSMSKPQITVSTNLSAQKVSRKFVRQDVYAQGNGVSAYNPSSSMSWGPKISDLPNDPKYGGNVDNSYTKKDGKRQGQYYNPKRALAGLDGWTTPQTYDNVGDFLETGITENTNLNISQSINGINYSFGISNSYQKGIVPSTGMNRWGVRGLVDWKIDRQWTTGFSVNYSSNKITGAPGANDGIMNVIYSAPAEYDLKGIPTHVPGDITQQILFRSTSFVNPYWWSEHNEYLQHTNRAFGNAYIEFQPKLNSENVTLKFREQAGLDMWTSNYSDVREMGTTRALQAGDIENYGRQHNVFNNVLTANLDSKFGSEQEWGLNVVLGSEINHENMRVWSYYGKNFNFPNFKTIGNATSYTSSEYTRQERTVGFFGSASLSWQNQLYLTLTGRNDYVSTMPRGSRSFFYPSISLGWEFTQLPGLNNSNVLNYGKLRASYAQVGQAGNFYNNFYSTPSYGGGFYTYTPISYPLPSGISTFTPYERFYDEGLKPQNTTNYETGVDLHLFKDRIKLEYTYSYQDVKDQIFAVPVDGATGYQQMLTNAGRMQTRAHELSINAAILEAKDYDLNLGINFTKIKNEVIELAPGVESIMLGGFVEPQVRAQAGTTYPNIYGNAFKRDKEGNLLLLNGLPQATGDSQNLGEGAPEFTTGFTFGGRLKRVSLATTWSWQQGGKMYHGTNMVMNFFGVTKESLPYHEGKMIAEGIDEATGKVNAVEVSKQDYYQAYYDVTESGIYETSFFKLRDLTLTYQLPKLGTFDVSVHAFARNVLLWAKLPNFDPESSQGNNNMSGYFERFSIPNTSSYGGGITFTF</sequence>
<dbReference type="InterPro" id="IPR008969">
    <property type="entry name" value="CarboxyPept-like_regulatory"/>
</dbReference>
<dbReference type="SUPFAM" id="SSF56935">
    <property type="entry name" value="Porins"/>
    <property type="match status" value="1"/>
</dbReference>
<accession>A0A3P1XZ87</accession>
<dbReference type="FunFam" id="2.170.130.10:FF:000023">
    <property type="entry name" value="SusC/RagA family TonB-linked outer membrane protein"/>
    <property type="match status" value="1"/>
</dbReference>
<evidence type="ECO:0000256" key="2">
    <source>
        <dbReference type="ARBA" id="ARBA00022448"/>
    </source>
</evidence>
<evidence type="ECO:0000259" key="12">
    <source>
        <dbReference type="Pfam" id="PF00593"/>
    </source>
</evidence>
<dbReference type="InterPro" id="IPR000531">
    <property type="entry name" value="Beta-barrel_TonB"/>
</dbReference>
<keyword evidence="5 9" id="KW-0798">TonB box</keyword>
<dbReference type="SUPFAM" id="SSF49464">
    <property type="entry name" value="Carboxypeptidase regulatory domain-like"/>
    <property type="match status" value="1"/>
</dbReference>
<dbReference type="Pfam" id="PF13715">
    <property type="entry name" value="CarbopepD_reg_2"/>
    <property type="match status" value="1"/>
</dbReference>
<dbReference type="Pfam" id="PF07715">
    <property type="entry name" value="Plug"/>
    <property type="match status" value="1"/>
</dbReference>
<dbReference type="InterPro" id="IPR023996">
    <property type="entry name" value="TonB-dep_OMP_SusC/RagA"/>
</dbReference>
<comment type="caution">
    <text evidence="14">The sequence shown here is derived from an EMBL/GenBank/DDBJ whole genome shotgun (WGS) entry which is preliminary data.</text>
</comment>
<feature type="chain" id="PRO_5018331110" evidence="11">
    <location>
        <begin position="22"/>
        <end position="1054"/>
    </location>
</feature>
<comment type="similarity">
    <text evidence="8 9">Belongs to the TonB-dependent receptor family.</text>
</comment>
<comment type="subcellular location">
    <subcellularLocation>
        <location evidence="1 8">Cell outer membrane</location>
        <topology evidence="1 8">Multi-pass membrane protein</topology>
    </subcellularLocation>
</comment>
<evidence type="ECO:0000259" key="13">
    <source>
        <dbReference type="Pfam" id="PF07715"/>
    </source>
</evidence>
<evidence type="ECO:0000313" key="14">
    <source>
        <dbReference type="EMBL" id="RRD62253.1"/>
    </source>
</evidence>
<protein>
    <submittedName>
        <fullName evidence="14">SusC/RagA family TonB-linked outer membrane protein</fullName>
    </submittedName>
</protein>
<dbReference type="NCBIfam" id="TIGR04056">
    <property type="entry name" value="OMP_RagA_SusC"/>
    <property type="match status" value="1"/>
</dbReference>
<dbReference type="Gene3D" id="2.60.40.1120">
    <property type="entry name" value="Carboxypeptidase-like, regulatory domain"/>
    <property type="match status" value="1"/>
</dbReference>
<evidence type="ECO:0000256" key="10">
    <source>
        <dbReference type="SAM" id="MobiDB-lite"/>
    </source>
</evidence>
<dbReference type="Proteomes" id="UP000278609">
    <property type="component" value="Unassembled WGS sequence"/>
</dbReference>
<feature type="signal peptide" evidence="11">
    <location>
        <begin position="1"/>
        <end position="21"/>
    </location>
</feature>
<evidence type="ECO:0000256" key="9">
    <source>
        <dbReference type="RuleBase" id="RU003357"/>
    </source>
</evidence>
<keyword evidence="2 8" id="KW-0813">Transport</keyword>
<dbReference type="GO" id="GO:0009279">
    <property type="term" value="C:cell outer membrane"/>
    <property type="evidence" value="ECO:0007669"/>
    <property type="project" value="UniProtKB-SubCell"/>
</dbReference>
<keyword evidence="7 8" id="KW-0998">Cell outer membrane</keyword>
<dbReference type="InterPro" id="IPR037066">
    <property type="entry name" value="Plug_dom_sf"/>
</dbReference>
<dbReference type="PROSITE" id="PS52016">
    <property type="entry name" value="TONB_DEPENDENT_REC_3"/>
    <property type="match status" value="1"/>
</dbReference>
<evidence type="ECO:0000256" key="5">
    <source>
        <dbReference type="ARBA" id="ARBA00023077"/>
    </source>
</evidence>
<dbReference type="FunFam" id="2.60.40.1120:FF:000003">
    <property type="entry name" value="Outer membrane protein Omp121"/>
    <property type="match status" value="1"/>
</dbReference>
<proteinExistence type="inferred from homology"/>
<evidence type="ECO:0000256" key="7">
    <source>
        <dbReference type="ARBA" id="ARBA00023237"/>
    </source>
</evidence>
<feature type="domain" description="TonB-dependent receptor plug" evidence="13">
    <location>
        <begin position="119"/>
        <end position="238"/>
    </location>
</feature>
<evidence type="ECO:0000256" key="4">
    <source>
        <dbReference type="ARBA" id="ARBA00022692"/>
    </source>
</evidence>
<keyword evidence="11" id="KW-0732">Signal</keyword>
<gene>
    <name evidence="14" type="ORF">EII40_04435</name>
</gene>
<keyword evidence="6 8" id="KW-0472">Membrane</keyword>
<keyword evidence="3 8" id="KW-1134">Transmembrane beta strand</keyword>
<dbReference type="NCBIfam" id="TIGR04057">
    <property type="entry name" value="SusC_RagA_signa"/>
    <property type="match status" value="1"/>
</dbReference>
<dbReference type="InterPro" id="IPR012910">
    <property type="entry name" value="Plug_dom"/>
</dbReference>
<dbReference type="InterPro" id="IPR023997">
    <property type="entry name" value="TonB-dep_OMP_SusC/RagA_CS"/>
</dbReference>
<evidence type="ECO:0000256" key="8">
    <source>
        <dbReference type="PROSITE-ProRule" id="PRU01360"/>
    </source>
</evidence>
<dbReference type="AlphaFoldDB" id="A0A3P1XZ87"/>
<dbReference type="EMBL" id="RQYS01000014">
    <property type="protein sequence ID" value="RRD62253.1"/>
    <property type="molecule type" value="Genomic_DNA"/>
</dbReference>
<feature type="domain" description="TonB-dependent receptor-like beta-barrel" evidence="12">
    <location>
        <begin position="465"/>
        <end position="995"/>
    </location>
</feature>
<dbReference type="Gene3D" id="2.170.130.10">
    <property type="entry name" value="TonB-dependent receptor, plug domain"/>
    <property type="match status" value="1"/>
</dbReference>
<evidence type="ECO:0000313" key="15">
    <source>
        <dbReference type="Proteomes" id="UP000278609"/>
    </source>
</evidence>